<accession>A0A9W7T8N4</accession>
<evidence type="ECO:0000313" key="2">
    <source>
        <dbReference type="Proteomes" id="UP001059041"/>
    </source>
</evidence>
<reference evidence="1" key="1">
    <citation type="submission" date="2021-02" db="EMBL/GenBank/DDBJ databases">
        <title>Comparative genomics reveals that relaxation of natural selection precedes convergent phenotypic evolution of cavefish.</title>
        <authorList>
            <person name="Peng Z."/>
        </authorList>
    </citation>
    <scope>NUCLEOTIDE SEQUENCE</scope>
    <source>
        <tissue evidence="1">Muscle</tissue>
    </source>
</reference>
<dbReference type="EMBL" id="JAFHDT010000024">
    <property type="protein sequence ID" value="KAI7791694.1"/>
    <property type="molecule type" value="Genomic_DNA"/>
</dbReference>
<dbReference type="Proteomes" id="UP001059041">
    <property type="component" value="Linkage Group LG24"/>
</dbReference>
<evidence type="ECO:0000313" key="1">
    <source>
        <dbReference type="EMBL" id="KAI7791694.1"/>
    </source>
</evidence>
<proteinExistence type="predicted"/>
<dbReference type="AlphaFoldDB" id="A0A9W7T8N4"/>
<sequence length="111" mass="12836">MTSPLFSQTEATSTRVWAGDSFGERSEPIFQLQLGLDRVKEDCTGFRLYGKGYGWTLSRELNKAFIFLSSRLYLEPPHPNKFPRTDRYSFSLRVPGGMRVHVKELSKLLWC</sequence>
<keyword evidence="2" id="KW-1185">Reference proteome</keyword>
<comment type="caution">
    <text evidence="1">The sequence shown here is derived from an EMBL/GenBank/DDBJ whole genome shotgun (WGS) entry which is preliminary data.</text>
</comment>
<gene>
    <name evidence="1" type="ORF">IRJ41_004489</name>
</gene>
<organism evidence="1 2">
    <name type="scientific">Triplophysa rosa</name>
    <name type="common">Cave loach</name>
    <dbReference type="NCBI Taxonomy" id="992332"/>
    <lineage>
        <taxon>Eukaryota</taxon>
        <taxon>Metazoa</taxon>
        <taxon>Chordata</taxon>
        <taxon>Craniata</taxon>
        <taxon>Vertebrata</taxon>
        <taxon>Euteleostomi</taxon>
        <taxon>Actinopterygii</taxon>
        <taxon>Neopterygii</taxon>
        <taxon>Teleostei</taxon>
        <taxon>Ostariophysi</taxon>
        <taxon>Cypriniformes</taxon>
        <taxon>Nemacheilidae</taxon>
        <taxon>Triplophysa</taxon>
    </lineage>
</organism>
<protein>
    <submittedName>
        <fullName evidence="1">Uncharacterized protein</fullName>
    </submittedName>
</protein>
<name>A0A9W7T8N4_TRIRA</name>